<keyword evidence="2" id="KW-1185">Reference proteome</keyword>
<proteinExistence type="predicted"/>
<dbReference type="PANTHER" id="PTHR35404">
    <property type="entry name" value="TRANSPOSASE OF TN10"/>
    <property type="match status" value="1"/>
</dbReference>
<accession>I1DYX9</accession>
<dbReference type="EMBL" id="BAFK01000011">
    <property type="protein sequence ID" value="GAB59257.1"/>
    <property type="molecule type" value="Genomic_DNA"/>
</dbReference>
<gene>
    <name evidence="1" type="ORF">RNAN_2249</name>
</gene>
<dbReference type="Proteomes" id="UP000004374">
    <property type="component" value="Unassembled WGS sequence"/>
</dbReference>
<evidence type="ECO:0000313" key="2">
    <source>
        <dbReference type="Proteomes" id="UP000004374"/>
    </source>
</evidence>
<comment type="caution">
    <text evidence="1">The sequence shown here is derived from an EMBL/GenBank/DDBJ whole genome shotgun (WGS) entry which is preliminary data.</text>
</comment>
<sequence length="84" mass="9607">MLSFDGRAITLYEEVHPLSTKEKPTTHKLFLRRLSLLLPASCKPVIVPMQDLKRFGSGKFKALGWYFVGRARKPNFYTIDNGAH</sequence>
<name>I1DYX9_9GAMM</name>
<dbReference type="PANTHER" id="PTHR35404:SF8">
    <property type="entry name" value="TRANSPOSASE OF TN10"/>
    <property type="match status" value="1"/>
</dbReference>
<organism evidence="1 2">
    <name type="scientific">Rheinheimera nanhaiensis E407-8</name>
    <dbReference type="NCBI Taxonomy" id="562729"/>
    <lineage>
        <taxon>Bacteria</taxon>
        <taxon>Pseudomonadati</taxon>
        <taxon>Pseudomonadota</taxon>
        <taxon>Gammaproteobacteria</taxon>
        <taxon>Chromatiales</taxon>
        <taxon>Chromatiaceae</taxon>
        <taxon>Rheinheimera</taxon>
    </lineage>
</organism>
<dbReference type="AlphaFoldDB" id="I1DYX9"/>
<evidence type="ECO:0000313" key="1">
    <source>
        <dbReference type="EMBL" id="GAB59257.1"/>
    </source>
</evidence>
<reference evidence="1 2" key="1">
    <citation type="journal article" date="2012" name="J. Bacteriol.">
        <title>Genome Sequence of the Protease-Producing Bacterium Rheinheimera nanhaiensis E407-8T, Isolated from Deep-Sea Sediment of the South China Sea.</title>
        <authorList>
            <person name="Zhang X.-Y."/>
            <person name="Zhang Y.-J."/>
            <person name="Qin Q.-L."/>
            <person name="Xie B.-B."/>
            <person name="Chen X.-L."/>
            <person name="Zhou B.-C."/>
            <person name="Zhang Y.-Z."/>
        </authorList>
    </citation>
    <scope>NUCLEOTIDE SEQUENCE [LARGE SCALE GENOMIC DNA]</scope>
    <source>
        <strain evidence="1 2">E407-8</strain>
    </source>
</reference>
<protein>
    <submittedName>
        <fullName evidence="1">Uncharacterized protein</fullName>
    </submittedName>
</protein>
<dbReference type="STRING" id="562729.RNAN_2249"/>